<evidence type="ECO:0000313" key="1">
    <source>
        <dbReference type="EMBL" id="KAJ8390831.1"/>
    </source>
</evidence>
<dbReference type="Proteomes" id="UP001221898">
    <property type="component" value="Unassembled WGS sequence"/>
</dbReference>
<sequence length="64" mass="7755">MFLLPIQFPVKKQWWSLLRITFLQSLQKWRPFSRWEFLLVPGADADIQEHPDLTLSKTTVEKIW</sequence>
<keyword evidence="2" id="KW-1185">Reference proteome</keyword>
<gene>
    <name evidence="1" type="ORF">AAFF_G00099630</name>
</gene>
<protein>
    <submittedName>
        <fullName evidence="1">Uncharacterized protein</fullName>
    </submittedName>
</protein>
<dbReference type="EMBL" id="JAINUG010000165">
    <property type="protein sequence ID" value="KAJ8390831.1"/>
    <property type="molecule type" value="Genomic_DNA"/>
</dbReference>
<accession>A0AAD7RXJ6</accession>
<name>A0AAD7RXJ6_9TELE</name>
<organism evidence="1 2">
    <name type="scientific">Aldrovandia affinis</name>
    <dbReference type="NCBI Taxonomy" id="143900"/>
    <lineage>
        <taxon>Eukaryota</taxon>
        <taxon>Metazoa</taxon>
        <taxon>Chordata</taxon>
        <taxon>Craniata</taxon>
        <taxon>Vertebrata</taxon>
        <taxon>Euteleostomi</taxon>
        <taxon>Actinopterygii</taxon>
        <taxon>Neopterygii</taxon>
        <taxon>Teleostei</taxon>
        <taxon>Notacanthiformes</taxon>
        <taxon>Halosauridae</taxon>
        <taxon>Aldrovandia</taxon>
    </lineage>
</organism>
<reference evidence="1" key="1">
    <citation type="journal article" date="2023" name="Science">
        <title>Genome structures resolve the early diversification of teleost fishes.</title>
        <authorList>
            <person name="Parey E."/>
            <person name="Louis A."/>
            <person name="Montfort J."/>
            <person name="Bouchez O."/>
            <person name="Roques C."/>
            <person name="Iampietro C."/>
            <person name="Lluch J."/>
            <person name="Castinel A."/>
            <person name="Donnadieu C."/>
            <person name="Desvignes T."/>
            <person name="Floi Bucao C."/>
            <person name="Jouanno E."/>
            <person name="Wen M."/>
            <person name="Mejri S."/>
            <person name="Dirks R."/>
            <person name="Jansen H."/>
            <person name="Henkel C."/>
            <person name="Chen W.J."/>
            <person name="Zahm M."/>
            <person name="Cabau C."/>
            <person name="Klopp C."/>
            <person name="Thompson A.W."/>
            <person name="Robinson-Rechavi M."/>
            <person name="Braasch I."/>
            <person name="Lecointre G."/>
            <person name="Bobe J."/>
            <person name="Postlethwait J.H."/>
            <person name="Berthelot C."/>
            <person name="Roest Crollius H."/>
            <person name="Guiguen Y."/>
        </authorList>
    </citation>
    <scope>NUCLEOTIDE SEQUENCE</scope>
    <source>
        <strain evidence="1">NC1722</strain>
    </source>
</reference>
<dbReference type="AlphaFoldDB" id="A0AAD7RXJ6"/>
<comment type="caution">
    <text evidence="1">The sequence shown here is derived from an EMBL/GenBank/DDBJ whole genome shotgun (WGS) entry which is preliminary data.</text>
</comment>
<evidence type="ECO:0000313" key="2">
    <source>
        <dbReference type="Proteomes" id="UP001221898"/>
    </source>
</evidence>
<proteinExistence type="predicted"/>